<dbReference type="AlphaFoldDB" id="A0AAW2XPT1"/>
<accession>A0AAW2XPT1</accession>
<reference evidence="1" key="1">
    <citation type="submission" date="2020-06" db="EMBL/GenBank/DDBJ databases">
        <authorList>
            <person name="Li T."/>
            <person name="Hu X."/>
            <person name="Zhang T."/>
            <person name="Song X."/>
            <person name="Zhang H."/>
            <person name="Dai N."/>
            <person name="Sheng W."/>
            <person name="Hou X."/>
            <person name="Wei L."/>
        </authorList>
    </citation>
    <scope>NUCLEOTIDE SEQUENCE</scope>
    <source>
        <strain evidence="1">KEN1</strain>
        <tissue evidence="1">Leaf</tissue>
    </source>
</reference>
<comment type="caution">
    <text evidence="1">The sequence shown here is derived from an EMBL/GenBank/DDBJ whole genome shotgun (WGS) entry which is preliminary data.</text>
</comment>
<dbReference type="EMBL" id="JACGWN010000003">
    <property type="protein sequence ID" value="KAL0456052.1"/>
    <property type="molecule type" value="Genomic_DNA"/>
</dbReference>
<evidence type="ECO:0000313" key="1">
    <source>
        <dbReference type="EMBL" id="KAL0456052.1"/>
    </source>
</evidence>
<proteinExistence type="predicted"/>
<name>A0AAW2XPT1_9LAMI</name>
<sequence length="147" mass="16965">MTMGFISPCEPLTLPMVQSFSSTVANGVAPPPMCMFIGNVPWYALHIHSESMDNIAPGFHNSSQKSPSFVHRSIQNSEIIVRPSLETIKEGSRRWECMTVGYFLGKKPYFHHLNEFVRLDWPVVKAMNITSNGFYFFQFKMQRQWKK</sequence>
<reference evidence="1" key="2">
    <citation type="journal article" date="2024" name="Plant">
        <title>Genomic evolution and insights into agronomic trait innovations of Sesamum species.</title>
        <authorList>
            <person name="Miao H."/>
            <person name="Wang L."/>
            <person name="Qu L."/>
            <person name="Liu H."/>
            <person name="Sun Y."/>
            <person name="Le M."/>
            <person name="Wang Q."/>
            <person name="Wei S."/>
            <person name="Zheng Y."/>
            <person name="Lin W."/>
            <person name="Duan Y."/>
            <person name="Cao H."/>
            <person name="Xiong S."/>
            <person name="Wang X."/>
            <person name="Wei L."/>
            <person name="Li C."/>
            <person name="Ma Q."/>
            <person name="Ju M."/>
            <person name="Zhao R."/>
            <person name="Li G."/>
            <person name="Mu C."/>
            <person name="Tian Q."/>
            <person name="Mei H."/>
            <person name="Zhang T."/>
            <person name="Gao T."/>
            <person name="Zhang H."/>
        </authorList>
    </citation>
    <scope>NUCLEOTIDE SEQUENCE</scope>
    <source>
        <strain evidence="1">KEN1</strain>
    </source>
</reference>
<organism evidence="1">
    <name type="scientific">Sesamum latifolium</name>
    <dbReference type="NCBI Taxonomy" id="2727402"/>
    <lineage>
        <taxon>Eukaryota</taxon>
        <taxon>Viridiplantae</taxon>
        <taxon>Streptophyta</taxon>
        <taxon>Embryophyta</taxon>
        <taxon>Tracheophyta</taxon>
        <taxon>Spermatophyta</taxon>
        <taxon>Magnoliopsida</taxon>
        <taxon>eudicotyledons</taxon>
        <taxon>Gunneridae</taxon>
        <taxon>Pentapetalae</taxon>
        <taxon>asterids</taxon>
        <taxon>lamiids</taxon>
        <taxon>Lamiales</taxon>
        <taxon>Pedaliaceae</taxon>
        <taxon>Sesamum</taxon>
    </lineage>
</organism>
<protein>
    <submittedName>
        <fullName evidence="1">Uncharacterized protein</fullName>
    </submittedName>
</protein>
<gene>
    <name evidence="1" type="ORF">Slati_0944400</name>
</gene>